<dbReference type="InterPro" id="IPR001345">
    <property type="entry name" value="PG/BPGM_mutase_AS"/>
</dbReference>
<dbReference type="AlphaFoldDB" id="A0A6G1JRV6"/>
<name>A0A6G1JRV6_9PLEO</name>
<dbReference type="InterPro" id="IPR029033">
    <property type="entry name" value="His_PPase_superfam"/>
</dbReference>
<dbReference type="InterPro" id="IPR050275">
    <property type="entry name" value="PGM_Phosphatase"/>
</dbReference>
<dbReference type="Proteomes" id="UP000799428">
    <property type="component" value="Unassembled WGS sequence"/>
</dbReference>
<dbReference type="EMBL" id="MU005791">
    <property type="protein sequence ID" value="KAF2702897.1"/>
    <property type="molecule type" value="Genomic_DNA"/>
</dbReference>
<dbReference type="SMART" id="SM00855">
    <property type="entry name" value="PGAM"/>
    <property type="match status" value="1"/>
</dbReference>
<dbReference type="OrthoDB" id="496981at2759"/>
<organism evidence="1 2">
    <name type="scientific">Pleomassaria siparia CBS 279.74</name>
    <dbReference type="NCBI Taxonomy" id="1314801"/>
    <lineage>
        <taxon>Eukaryota</taxon>
        <taxon>Fungi</taxon>
        <taxon>Dikarya</taxon>
        <taxon>Ascomycota</taxon>
        <taxon>Pezizomycotina</taxon>
        <taxon>Dothideomycetes</taxon>
        <taxon>Pleosporomycetidae</taxon>
        <taxon>Pleosporales</taxon>
        <taxon>Pleomassariaceae</taxon>
        <taxon>Pleomassaria</taxon>
    </lineage>
</organism>
<evidence type="ECO:0000313" key="1">
    <source>
        <dbReference type="EMBL" id="KAF2702897.1"/>
    </source>
</evidence>
<dbReference type="GO" id="GO:0016791">
    <property type="term" value="F:phosphatase activity"/>
    <property type="evidence" value="ECO:0007669"/>
    <property type="project" value="TreeGrafter"/>
</dbReference>
<accession>A0A6G1JRV6</accession>
<evidence type="ECO:0000313" key="2">
    <source>
        <dbReference type="Proteomes" id="UP000799428"/>
    </source>
</evidence>
<reference evidence="1" key="1">
    <citation type="journal article" date="2020" name="Stud. Mycol.">
        <title>101 Dothideomycetes genomes: a test case for predicting lifestyles and emergence of pathogens.</title>
        <authorList>
            <person name="Haridas S."/>
            <person name="Albert R."/>
            <person name="Binder M."/>
            <person name="Bloem J."/>
            <person name="Labutti K."/>
            <person name="Salamov A."/>
            <person name="Andreopoulos B."/>
            <person name="Baker S."/>
            <person name="Barry K."/>
            <person name="Bills G."/>
            <person name="Bluhm B."/>
            <person name="Cannon C."/>
            <person name="Castanera R."/>
            <person name="Culley D."/>
            <person name="Daum C."/>
            <person name="Ezra D."/>
            <person name="Gonzalez J."/>
            <person name="Henrissat B."/>
            <person name="Kuo A."/>
            <person name="Liang C."/>
            <person name="Lipzen A."/>
            <person name="Lutzoni F."/>
            <person name="Magnuson J."/>
            <person name="Mondo S."/>
            <person name="Nolan M."/>
            <person name="Ohm R."/>
            <person name="Pangilinan J."/>
            <person name="Park H.-J."/>
            <person name="Ramirez L."/>
            <person name="Alfaro M."/>
            <person name="Sun H."/>
            <person name="Tritt A."/>
            <person name="Yoshinaga Y."/>
            <person name="Zwiers L.-H."/>
            <person name="Turgeon B."/>
            <person name="Goodwin S."/>
            <person name="Spatafora J."/>
            <person name="Crous P."/>
            <person name="Grigoriev I."/>
        </authorList>
    </citation>
    <scope>NUCLEOTIDE SEQUENCE</scope>
    <source>
        <strain evidence="1">CBS 279.74</strain>
    </source>
</reference>
<dbReference type="Pfam" id="PF00300">
    <property type="entry name" value="His_Phos_1"/>
    <property type="match status" value="1"/>
</dbReference>
<protein>
    <submittedName>
        <fullName evidence="1">Phosphoglycerate mutase-like protein</fullName>
    </submittedName>
</protein>
<dbReference type="PANTHER" id="PTHR48100:SF54">
    <property type="entry name" value="PHOSPHATASE SPAC5H10.03-RELATED"/>
    <property type="match status" value="1"/>
</dbReference>
<dbReference type="Gene3D" id="3.40.50.1240">
    <property type="entry name" value="Phosphoglycerate mutase-like"/>
    <property type="match status" value="1"/>
</dbReference>
<dbReference type="SUPFAM" id="SSF53254">
    <property type="entry name" value="Phosphoglycerate mutase-like"/>
    <property type="match status" value="1"/>
</dbReference>
<dbReference type="GO" id="GO:0005737">
    <property type="term" value="C:cytoplasm"/>
    <property type="evidence" value="ECO:0007669"/>
    <property type="project" value="TreeGrafter"/>
</dbReference>
<dbReference type="PROSITE" id="PS00175">
    <property type="entry name" value="PG_MUTASE"/>
    <property type="match status" value="1"/>
</dbReference>
<dbReference type="InterPro" id="IPR013078">
    <property type="entry name" value="His_Pase_superF_clade-1"/>
</dbReference>
<dbReference type="PANTHER" id="PTHR48100">
    <property type="entry name" value="BROAD-SPECIFICITY PHOSPHATASE YOR283W-RELATED"/>
    <property type="match status" value="1"/>
</dbReference>
<sequence length="234" mass="26519">MNESATPDPDPNPNLIHIVRHGESQHNIQRGYPHRDPPLTEAGQTATQNIAIPAIPDLIVISPMTRTLQTAMNAFPFLRDDSPRTEVQIWPDLREAHDAICNIGVSRADLAAKFPHLDFSSCPEEWDHAPTTKEGATARAEHVRRRLKHLAKTYRNIVLITHRGFIAYLVKGRRFDVCDVRSFRFATNEEAEDEKIRFGLHCETLEEQDFGPSVLVLHRRVDGVQIVEDLARLG</sequence>
<proteinExistence type="predicted"/>
<gene>
    <name evidence="1" type="ORF">K504DRAFT_463926</name>
</gene>
<keyword evidence="2" id="KW-1185">Reference proteome</keyword>
<dbReference type="CDD" id="cd07067">
    <property type="entry name" value="HP_PGM_like"/>
    <property type="match status" value="1"/>
</dbReference>